<reference evidence="2 4" key="2">
    <citation type="journal article" date="2014" name="BMC Genomics">
        <title>An improved genome release (version Mt4.0) for the model legume Medicago truncatula.</title>
        <authorList>
            <person name="Tang H."/>
            <person name="Krishnakumar V."/>
            <person name="Bidwell S."/>
            <person name="Rosen B."/>
            <person name="Chan A."/>
            <person name="Zhou S."/>
            <person name="Gentzbittel L."/>
            <person name="Childs K.L."/>
            <person name="Yandell M."/>
            <person name="Gundlach H."/>
            <person name="Mayer K.F."/>
            <person name="Schwartz D.C."/>
            <person name="Town C.D."/>
        </authorList>
    </citation>
    <scope>GENOME REANNOTATION</scope>
    <source>
        <strain evidence="2">A17</strain>
        <strain evidence="3 4">cv. Jemalong A17</strain>
    </source>
</reference>
<evidence type="ECO:0000313" key="4">
    <source>
        <dbReference type="Proteomes" id="UP000002051"/>
    </source>
</evidence>
<name>A0A072UV96_MEDTR</name>
<dbReference type="Proteomes" id="UP000002051">
    <property type="component" value="Chromosome 4"/>
</dbReference>
<sequence length="74" mass="8792">MSYFEYLPHEYSYACYLAYIYDFSPYDSMILNNFYQVGIFLAISYFCKVTLAKESHLTICYYNRIMSVIANEAT</sequence>
<evidence type="ECO:0000313" key="2">
    <source>
        <dbReference type="EMBL" id="KEH29790.1"/>
    </source>
</evidence>
<keyword evidence="1" id="KW-0472">Membrane</keyword>
<keyword evidence="1 2" id="KW-0812">Transmembrane</keyword>
<dbReference type="AlphaFoldDB" id="A0A072UV96"/>
<dbReference type="EMBL" id="CM001220">
    <property type="protein sequence ID" value="KEH29790.1"/>
    <property type="molecule type" value="Genomic_DNA"/>
</dbReference>
<dbReference type="EnsemblPlants" id="KEH29790">
    <property type="protein sequence ID" value="KEH29790"/>
    <property type="gene ID" value="MTR_4g051665"/>
</dbReference>
<reference evidence="2 4" key="1">
    <citation type="journal article" date="2011" name="Nature">
        <title>The Medicago genome provides insight into the evolution of rhizobial symbioses.</title>
        <authorList>
            <person name="Young N.D."/>
            <person name="Debelle F."/>
            <person name="Oldroyd G.E."/>
            <person name="Geurts R."/>
            <person name="Cannon S.B."/>
            <person name="Udvardi M.K."/>
            <person name="Benedito V.A."/>
            <person name="Mayer K.F."/>
            <person name="Gouzy J."/>
            <person name="Schoof H."/>
            <person name="Van de Peer Y."/>
            <person name="Proost S."/>
            <person name="Cook D.R."/>
            <person name="Meyers B.C."/>
            <person name="Spannagl M."/>
            <person name="Cheung F."/>
            <person name="De Mita S."/>
            <person name="Krishnakumar V."/>
            <person name="Gundlach H."/>
            <person name="Zhou S."/>
            <person name="Mudge J."/>
            <person name="Bharti A.K."/>
            <person name="Murray J.D."/>
            <person name="Naoumkina M.A."/>
            <person name="Rosen B."/>
            <person name="Silverstein K.A."/>
            <person name="Tang H."/>
            <person name="Rombauts S."/>
            <person name="Zhao P.X."/>
            <person name="Zhou P."/>
            <person name="Barbe V."/>
            <person name="Bardou P."/>
            <person name="Bechner M."/>
            <person name="Bellec A."/>
            <person name="Berger A."/>
            <person name="Berges H."/>
            <person name="Bidwell S."/>
            <person name="Bisseling T."/>
            <person name="Choisne N."/>
            <person name="Couloux A."/>
            <person name="Denny R."/>
            <person name="Deshpande S."/>
            <person name="Dai X."/>
            <person name="Doyle J.J."/>
            <person name="Dudez A.M."/>
            <person name="Farmer A.D."/>
            <person name="Fouteau S."/>
            <person name="Franken C."/>
            <person name="Gibelin C."/>
            <person name="Gish J."/>
            <person name="Goldstein S."/>
            <person name="Gonzalez A.J."/>
            <person name="Green P.J."/>
            <person name="Hallab A."/>
            <person name="Hartog M."/>
            <person name="Hua A."/>
            <person name="Humphray S.J."/>
            <person name="Jeong D.H."/>
            <person name="Jing Y."/>
            <person name="Jocker A."/>
            <person name="Kenton S.M."/>
            <person name="Kim D.J."/>
            <person name="Klee K."/>
            <person name="Lai H."/>
            <person name="Lang C."/>
            <person name="Lin S."/>
            <person name="Macmil S.L."/>
            <person name="Magdelenat G."/>
            <person name="Matthews L."/>
            <person name="McCorrison J."/>
            <person name="Monaghan E.L."/>
            <person name="Mun J.H."/>
            <person name="Najar F.Z."/>
            <person name="Nicholson C."/>
            <person name="Noirot C."/>
            <person name="O'Bleness M."/>
            <person name="Paule C.R."/>
            <person name="Poulain J."/>
            <person name="Prion F."/>
            <person name="Qin B."/>
            <person name="Qu C."/>
            <person name="Retzel E.F."/>
            <person name="Riddle C."/>
            <person name="Sallet E."/>
            <person name="Samain S."/>
            <person name="Samson N."/>
            <person name="Sanders I."/>
            <person name="Saurat O."/>
            <person name="Scarpelli C."/>
            <person name="Schiex T."/>
            <person name="Segurens B."/>
            <person name="Severin A.J."/>
            <person name="Sherrier D.J."/>
            <person name="Shi R."/>
            <person name="Sims S."/>
            <person name="Singer S.R."/>
            <person name="Sinharoy S."/>
            <person name="Sterck L."/>
            <person name="Viollet A."/>
            <person name="Wang B.B."/>
            <person name="Wang K."/>
            <person name="Wang M."/>
            <person name="Wang X."/>
            <person name="Warfsmann J."/>
            <person name="Weissenbach J."/>
            <person name="White D.D."/>
            <person name="White J.D."/>
            <person name="Wiley G.B."/>
            <person name="Wincker P."/>
            <person name="Xing Y."/>
            <person name="Yang L."/>
            <person name="Yao Z."/>
            <person name="Ying F."/>
            <person name="Zhai J."/>
            <person name="Zhou L."/>
            <person name="Zuber A."/>
            <person name="Denarie J."/>
            <person name="Dixon R.A."/>
            <person name="May G.D."/>
            <person name="Schwartz D.C."/>
            <person name="Rogers J."/>
            <person name="Quetier F."/>
            <person name="Town C.D."/>
            <person name="Roe B.A."/>
        </authorList>
    </citation>
    <scope>NUCLEOTIDE SEQUENCE [LARGE SCALE GENOMIC DNA]</scope>
    <source>
        <strain evidence="2">A17</strain>
        <strain evidence="3 4">cv. Jemalong A17</strain>
    </source>
</reference>
<dbReference type="HOGENOM" id="CLU_2691481_0_0_1"/>
<evidence type="ECO:0000313" key="3">
    <source>
        <dbReference type="EnsemblPlants" id="KEH29790"/>
    </source>
</evidence>
<proteinExistence type="predicted"/>
<gene>
    <name evidence="2" type="ordered locus">MTR_4g051665</name>
</gene>
<protein>
    <submittedName>
        <fullName evidence="2">Transmembrane protein, putative</fullName>
    </submittedName>
</protein>
<accession>A0A072UV96</accession>
<reference evidence="3" key="3">
    <citation type="submission" date="2015-04" db="UniProtKB">
        <authorList>
            <consortium name="EnsemblPlants"/>
        </authorList>
    </citation>
    <scope>IDENTIFICATION</scope>
    <source>
        <strain evidence="3">cv. Jemalong A17</strain>
    </source>
</reference>
<organism evidence="2 4">
    <name type="scientific">Medicago truncatula</name>
    <name type="common">Barrel medic</name>
    <name type="synonym">Medicago tribuloides</name>
    <dbReference type="NCBI Taxonomy" id="3880"/>
    <lineage>
        <taxon>Eukaryota</taxon>
        <taxon>Viridiplantae</taxon>
        <taxon>Streptophyta</taxon>
        <taxon>Embryophyta</taxon>
        <taxon>Tracheophyta</taxon>
        <taxon>Spermatophyta</taxon>
        <taxon>Magnoliopsida</taxon>
        <taxon>eudicotyledons</taxon>
        <taxon>Gunneridae</taxon>
        <taxon>Pentapetalae</taxon>
        <taxon>rosids</taxon>
        <taxon>fabids</taxon>
        <taxon>Fabales</taxon>
        <taxon>Fabaceae</taxon>
        <taxon>Papilionoideae</taxon>
        <taxon>50 kb inversion clade</taxon>
        <taxon>NPAAA clade</taxon>
        <taxon>Hologalegina</taxon>
        <taxon>IRL clade</taxon>
        <taxon>Trifolieae</taxon>
        <taxon>Medicago</taxon>
    </lineage>
</organism>
<keyword evidence="4" id="KW-1185">Reference proteome</keyword>
<evidence type="ECO:0000256" key="1">
    <source>
        <dbReference type="SAM" id="Phobius"/>
    </source>
</evidence>
<keyword evidence="1" id="KW-1133">Transmembrane helix</keyword>
<feature type="transmembrane region" description="Helical" evidence="1">
    <location>
        <begin position="29"/>
        <end position="47"/>
    </location>
</feature>